<keyword evidence="2" id="KW-1185">Reference proteome</keyword>
<evidence type="ECO:0000313" key="1">
    <source>
        <dbReference type="EMBL" id="KAI3681210.1"/>
    </source>
</evidence>
<comment type="caution">
    <text evidence="1">The sequence shown here is derived from an EMBL/GenBank/DDBJ whole genome shotgun (WGS) entry which is preliminary data.</text>
</comment>
<dbReference type="Proteomes" id="UP001055879">
    <property type="component" value="Linkage Group LG13"/>
</dbReference>
<gene>
    <name evidence="1" type="ORF">L6452_35995</name>
</gene>
<proteinExistence type="predicted"/>
<evidence type="ECO:0000313" key="2">
    <source>
        <dbReference type="Proteomes" id="UP001055879"/>
    </source>
</evidence>
<dbReference type="EMBL" id="CM042059">
    <property type="protein sequence ID" value="KAI3681210.1"/>
    <property type="molecule type" value="Genomic_DNA"/>
</dbReference>
<protein>
    <submittedName>
        <fullName evidence="1">Uncharacterized protein</fullName>
    </submittedName>
</protein>
<reference evidence="2" key="1">
    <citation type="journal article" date="2022" name="Mol. Ecol. Resour.">
        <title>The genomes of chicory, endive, great burdock and yacon provide insights into Asteraceae palaeo-polyploidization history and plant inulin production.</title>
        <authorList>
            <person name="Fan W."/>
            <person name="Wang S."/>
            <person name="Wang H."/>
            <person name="Wang A."/>
            <person name="Jiang F."/>
            <person name="Liu H."/>
            <person name="Zhao H."/>
            <person name="Xu D."/>
            <person name="Zhang Y."/>
        </authorList>
    </citation>
    <scope>NUCLEOTIDE SEQUENCE [LARGE SCALE GENOMIC DNA]</scope>
    <source>
        <strain evidence="2">cv. Niubang</strain>
    </source>
</reference>
<reference evidence="1 2" key="2">
    <citation type="journal article" date="2022" name="Mol. Ecol. Resour.">
        <title>The genomes of chicory, endive, great burdock and yacon provide insights into Asteraceae paleo-polyploidization history and plant inulin production.</title>
        <authorList>
            <person name="Fan W."/>
            <person name="Wang S."/>
            <person name="Wang H."/>
            <person name="Wang A."/>
            <person name="Jiang F."/>
            <person name="Liu H."/>
            <person name="Zhao H."/>
            <person name="Xu D."/>
            <person name="Zhang Y."/>
        </authorList>
    </citation>
    <scope>NUCLEOTIDE SEQUENCE [LARGE SCALE GENOMIC DNA]</scope>
    <source>
        <strain evidence="2">cv. Niubang</strain>
    </source>
</reference>
<organism evidence="1 2">
    <name type="scientific">Arctium lappa</name>
    <name type="common">Greater burdock</name>
    <name type="synonym">Lappa major</name>
    <dbReference type="NCBI Taxonomy" id="4217"/>
    <lineage>
        <taxon>Eukaryota</taxon>
        <taxon>Viridiplantae</taxon>
        <taxon>Streptophyta</taxon>
        <taxon>Embryophyta</taxon>
        <taxon>Tracheophyta</taxon>
        <taxon>Spermatophyta</taxon>
        <taxon>Magnoliopsida</taxon>
        <taxon>eudicotyledons</taxon>
        <taxon>Gunneridae</taxon>
        <taxon>Pentapetalae</taxon>
        <taxon>asterids</taxon>
        <taxon>campanulids</taxon>
        <taxon>Asterales</taxon>
        <taxon>Asteraceae</taxon>
        <taxon>Carduoideae</taxon>
        <taxon>Cardueae</taxon>
        <taxon>Arctiinae</taxon>
        <taxon>Arctium</taxon>
    </lineage>
</organism>
<accession>A0ACB8Y7Y6</accession>
<name>A0ACB8Y7Y6_ARCLA</name>
<sequence>MHRHLESCTMKAKHMRQQKLINFLPSDSSTGTNQSGFVSALHNGKLDMLKMREGITHWITMHEHPFSIVEEEGFNLIMKRGIPEWNRVSELPLGKTLSKSMSANIADCILTCLREWEIEDKVFTISVDNASANDSCIAILKDNFESNRRLICGGILFHVRCCAYNLNIMVQHDLQQVKDIIEKVHDIVDYLNSSDARLKRFGELVSQYNMKHQKLVLECKTYWNSTYDTLDCAIKFRQVFPRHAMHDRNYTSCPDEEEWGKIAKFLDILKMFIDATNSISGSEYPLSNLFLAEVERIKVMLDKQSESSDDFVKTMRPIEIAWPQMFSPSVARENINKVKEVMYELFDEYVKMYSTSIVDESGECEFGSNTRDGNDGSSGLSELLLDVLSGETLVNRVKSELDMYLEEGCFFSQDYKFNVLAWWKEQSNTFRILSRMAINILAVPITTVASEATFSVGGRVIDLYRASLTPETMQMLMCTGDWCRSLHGVKRKNKESEEQPKEIFILVPFKEPDN</sequence>